<evidence type="ECO:0000313" key="1">
    <source>
        <dbReference type="EMBL" id="KAE9601391.1"/>
    </source>
</evidence>
<proteinExistence type="predicted"/>
<dbReference type="AlphaFoldDB" id="A0A6A4PIL6"/>
<comment type="caution">
    <text evidence="1">The sequence shown here is derived from an EMBL/GenBank/DDBJ whole genome shotgun (WGS) entry which is preliminary data.</text>
</comment>
<dbReference type="Proteomes" id="UP000447434">
    <property type="component" value="Chromosome 13"/>
</dbReference>
<organism evidence="1 2">
    <name type="scientific">Lupinus albus</name>
    <name type="common">White lupine</name>
    <name type="synonym">Lupinus termis</name>
    <dbReference type="NCBI Taxonomy" id="3870"/>
    <lineage>
        <taxon>Eukaryota</taxon>
        <taxon>Viridiplantae</taxon>
        <taxon>Streptophyta</taxon>
        <taxon>Embryophyta</taxon>
        <taxon>Tracheophyta</taxon>
        <taxon>Spermatophyta</taxon>
        <taxon>Magnoliopsida</taxon>
        <taxon>eudicotyledons</taxon>
        <taxon>Gunneridae</taxon>
        <taxon>Pentapetalae</taxon>
        <taxon>rosids</taxon>
        <taxon>fabids</taxon>
        <taxon>Fabales</taxon>
        <taxon>Fabaceae</taxon>
        <taxon>Papilionoideae</taxon>
        <taxon>50 kb inversion clade</taxon>
        <taxon>genistoids sensu lato</taxon>
        <taxon>core genistoids</taxon>
        <taxon>Genisteae</taxon>
        <taxon>Lupinus</taxon>
    </lineage>
</organism>
<evidence type="ECO:0000313" key="2">
    <source>
        <dbReference type="Proteomes" id="UP000447434"/>
    </source>
</evidence>
<reference evidence="2" key="1">
    <citation type="journal article" date="2020" name="Nat. Commun.">
        <title>Genome sequence of the cluster root forming white lupin.</title>
        <authorList>
            <person name="Hufnagel B."/>
            <person name="Marques A."/>
            <person name="Soriano A."/>
            <person name="Marques L."/>
            <person name="Divol F."/>
            <person name="Doumas P."/>
            <person name="Sallet E."/>
            <person name="Mancinotti D."/>
            <person name="Carrere S."/>
            <person name="Marande W."/>
            <person name="Arribat S."/>
            <person name="Keller J."/>
            <person name="Huneau C."/>
            <person name="Blein T."/>
            <person name="Aime D."/>
            <person name="Laguerre M."/>
            <person name="Taylor J."/>
            <person name="Schubert V."/>
            <person name="Nelson M."/>
            <person name="Geu-Flores F."/>
            <person name="Crespi M."/>
            <person name="Gallardo-Guerrero K."/>
            <person name="Delaux P.-M."/>
            <person name="Salse J."/>
            <person name="Berges H."/>
            <person name="Guyot R."/>
            <person name="Gouzy J."/>
            <person name="Peret B."/>
        </authorList>
    </citation>
    <scope>NUCLEOTIDE SEQUENCE [LARGE SCALE GENOMIC DNA]</scope>
    <source>
        <strain evidence="2">cv. Amiga</strain>
    </source>
</reference>
<keyword evidence="2" id="KW-1185">Reference proteome</keyword>
<accession>A0A6A4PIL6</accession>
<protein>
    <submittedName>
        <fullName evidence="1">Uncharacterized protein</fullName>
    </submittedName>
</protein>
<gene>
    <name evidence="1" type="ORF">Lalb_Chr13g0297341</name>
</gene>
<sequence length="54" mass="6237">MYIISSTLTITFLLNNSSFVRNFQQSNILYISCLSSPNETSHHHYSNVFLILNL</sequence>
<dbReference type="EMBL" id="WOCE01000013">
    <property type="protein sequence ID" value="KAE9601391.1"/>
    <property type="molecule type" value="Genomic_DNA"/>
</dbReference>
<name>A0A6A4PIL6_LUPAL</name>